<gene>
    <name evidence="1" type="ORF">R54839_PPFHFPJH_00741</name>
</gene>
<evidence type="ECO:0000313" key="2">
    <source>
        <dbReference type="Proteomes" id="UP001314261"/>
    </source>
</evidence>
<reference evidence="1 2" key="1">
    <citation type="submission" date="2023-10" db="EMBL/GenBank/DDBJ databases">
        <authorList>
            <person name="Botero Cardona J."/>
        </authorList>
    </citation>
    <scope>NUCLEOTIDE SEQUENCE [LARGE SCALE GENOMIC DNA]</scope>
    <source>
        <strain evidence="1 2">R-54839</strain>
    </source>
</reference>
<sequence length="295" mass="32843">MATLDMSVRYFGNAVDTGRMPVKDLAPALLALSEAFHEIQKLENPTEKPLSLDIQATKKGSFIVDLILTNGDDLLSKAIDLLNSDNSTAAINLATYITTFYGMVNLSKAAIGKKFKKQEKADEHNVKLTFDDGTCITIPAKSLEAYKDVEIRRTVKEVVKPVSDGDAAGIEFISEKMSKVSISSEQARRFEVPSVQDEELPATESKVALQIISVGFDNIKWKFSDGTNQFFASIDDKQFMDDVHNNKYQFGSTDILTVQLRQNQTMTENGLKSEYTIVKVLDLKHGARQIELDFE</sequence>
<comment type="caution">
    <text evidence="1">The sequence shown here is derived from an EMBL/GenBank/DDBJ whole genome shotgun (WGS) entry which is preliminary data.</text>
</comment>
<organism evidence="1 2">
    <name type="scientific">Fructobacillus fructosus</name>
    <dbReference type="NCBI Taxonomy" id="1631"/>
    <lineage>
        <taxon>Bacteria</taxon>
        <taxon>Bacillati</taxon>
        <taxon>Bacillota</taxon>
        <taxon>Bacilli</taxon>
        <taxon>Lactobacillales</taxon>
        <taxon>Lactobacillaceae</taxon>
        <taxon>Fructobacillus</taxon>
    </lineage>
</organism>
<keyword evidence="2" id="KW-1185">Reference proteome</keyword>
<dbReference type="Proteomes" id="UP001314261">
    <property type="component" value="Unassembled WGS sequence"/>
</dbReference>
<proteinExistence type="predicted"/>
<dbReference type="EMBL" id="CAUZLR010000004">
    <property type="protein sequence ID" value="CAK1237644.1"/>
    <property type="molecule type" value="Genomic_DNA"/>
</dbReference>
<name>A0ABM9MST9_9LACO</name>
<protein>
    <submittedName>
        <fullName evidence="1">Uncharacterized protein</fullName>
    </submittedName>
</protein>
<dbReference type="RefSeq" id="WP_338346108.1">
    <property type="nucleotide sequence ID" value="NZ_CAUZLR010000004.1"/>
</dbReference>
<evidence type="ECO:0000313" key="1">
    <source>
        <dbReference type="EMBL" id="CAK1237644.1"/>
    </source>
</evidence>
<accession>A0ABM9MST9</accession>